<keyword evidence="3" id="KW-0028">Amino-acid biosynthesis</keyword>
<dbReference type="GO" id="GO:0050661">
    <property type="term" value="F:NADP binding"/>
    <property type="evidence" value="ECO:0007669"/>
    <property type="project" value="TreeGrafter"/>
</dbReference>
<proteinExistence type="predicted"/>
<evidence type="ECO:0000256" key="3">
    <source>
        <dbReference type="ARBA" id="ARBA00023141"/>
    </source>
</evidence>
<keyword evidence="3" id="KW-0057">Aromatic amino acid biosynthesis</keyword>
<dbReference type="PANTHER" id="PTHR21089:SF1">
    <property type="entry name" value="BIFUNCTIONAL 3-DEHYDROQUINATE DEHYDRATASE_SHIKIMATE DEHYDROGENASE, CHLOROPLASTIC"/>
    <property type="match status" value="1"/>
</dbReference>
<dbReference type="InterPro" id="IPR013708">
    <property type="entry name" value="Shikimate_DH-bd_N"/>
</dbReference>
<dbReference type="PANTHER" id="PTHR21089">
    <property type="entry name" value="SHIKIMATE DEHYDROGENASE"/>
    <property type="match status" value="1"/>
</dbReference>
<dbReference type="Proteomes" id="UP000032046">
    <property type="component" value="Unassembled WGS sequence"/>
</dbReference>
<evidence type="ECO:0000256" key="2">
    <source>
        <dbReference type="ARBA" id="ARBA00023002"/>
    </source>
</evidence>
<dbReference type="Pfam" id="PF08501">
    <property type="entry name" value="Shikimate_dh_N"/>
    <property type="match status" value="1"/>
</dbReference>
<dbReference type="InterPro" id="IPR022893">
    <property type="entry name" value="Shikimate_DH_fam"/>
</dbReference>
<dbReference type="Gene3D" id="3.40.50.720">
    <property type="entry name" value="NAD(P)-binding Rossmann-like Domain"/>
    <property type="match status" value="1"/>
</dbReference>
<name>A0A0D0I4U1_9BACT</name>
<dbReference type="GO" id="GO:0009423">
    <property type="term" value="P:chorismate biosynthetic process"/>
    <property type="evidence" value="ECO:0007669"/>
    <property type="project" value="TreeGrafter"/>
</dbReference>
<protein>
    <submittedName>
        <fullName evidence="5">AroE protein</fullName>
        <ecNumber evidence="5">1.1.1.25</ecNumber>
    </submittedName>
</protein>
<dbReference type="InterPro" id="IPR036291">
    <property type="entry name" value="NAD(P)-bd_dom_sf"/>
</dbReference>
<dbReference type="GO" id="GO:0005829">
    <property type="term" value="C:cytosol"/>
    <property type="evidence" value="ECO:0007669"/>
    <property type="project" value="TreeGrafter"/>
</dbReference>
<dbReference type="OrthoDB" id="9792692at2"/>
<dbReference type="FunFam" id="3.40.50.720:FF:000427">
    <property type="entry name" value="Shikimate dehydrogenase"/>
    <property type="match status" value="1"/>
</dbReference>
<comment type="pathway">
    <text evidence="1">Metabolic intermediate biosynthesis; chorismate biosynthesis; chorismate from D-erythrose 4-phosphate and phosphoenolpyruvate: step 4/7.</text>
</comment>
<dbReference type="STRING" id="1602171.ST44_08220"/>
<dbReference type="Gene3D" id="3.40.50.10860">
    <property type="entry name" value="Leucine Dehydrogenase, chain A, domain 1"/>
    <property type="match status" value="1"/>
</dbReference>
<dbReference type="GeneID" id="93483366"/>
<reference evidence="5 6" key="1">
    <citation type="submission" date="2015-01" db="EMBL/GenBank/DDBJ databases">
        <title>Comparative genomics of non-oral Prevotella species.</title>
        <authorList>
            <person name="Accetto T."/>
            <person name="Nograsek B."/>
            <person name="Avgustin G."/>
        </authorList>
    </citation>
    <scope>NUCLEOTIDE SEQUENCE [LARGE SCALE GENOMIC DNA]</scope>
    <source>
        <strain evidence="5 6">P5-119</strain>
    </source>
</reference>
<feature type="domain" description="Shikimate dehydrogenase substrate binding N-terminal" evidence="4">
    <location>
        <begin position="6"/>
        <end position="87"/>
    </location>
</feature>
<sequence>MDKYGLIGYPLVHSFSKSFFNEKFQNEDIDAEYINFEIKTIDDLPEVLATNPELKGLNVTIPYKEKVLSFLDYVSVEARAIGAVNVIRVESKGDDTFLRGYNSDVIGFTKSIEPLLESHHKKALILGTGGASKAVNYGLKSLGLETLLVSRFERPGTIQYKDVTPEVVKEYNVIVNCTPCGLYPHTDECPDLPYEAMDSHNLLYDLLYNPDETLFMKKGKEQGAMTKNGLEMLLLQAFASWDFWHGKDKV</sequence>
<evidence type="ECO:0000259" key="4">
    <source>
        <dbReference type="Pfam" id="PF08501"/>
    </source>
</evidence>
<gene>
    <name evidence="5" type="primary">aroE</name>
    <name evidence="5" type="ORF">ST44_08220</name>
</gene>
<accession>A0A0D0I4U1</accession>
<dbReference type="EC" id="1.1.1.25" evidence="5"/>
<keyword evidence="6" id="KW-1185">Reference proteome</keyword>
<evidence type="ECO:0000313" key="5">
    <source>
        <dbReference type="EMBL" id="KIP61899.1"/>
    </source>
</evidence>
<dbReference type="EMBL" id="JXQK01000061">
    <property type="protein sequence ID" value="KIP61899.1"/>
    <property type="molecule type" value="Genomic_DNA"/>
</dbReference>
<dbReference type="GO" id="GO:0004764">
    <property type="term" value="F:shikimate 3-dehydrogenase (NADP+) activity"/>
    <property type="evidence" value="ECO:0007669"/>
    <property type="project" value="UniProtKB-EC"/>
</dbReference>
<dbReference type="SUPFAM" id="SSF53223">
    <property type="entry name" value="Aminoacid dehydrogenase-like, N-terminal domain"/>
    <property type="match status" value="1"/>
</dbReference>
<evidence type="ECO:0000256" key="1">
    <source>
        <dbReference type="ARBA" id="ARBA00004871"/>
    </source>
</evidence>
<dbReference type="RefSeq" id="WP_042519464.1">
    <property type="nucleotide sequence ID" value="NZ_JALFDM010000115.1"/>
</dbReference>
<dbReference type="GO" id="GO:0019632">
    <property type="term" value="P:shikimate metabolic process"/>
    <property type="evidence" value="ECO:0007669"/>
    <property type="project" value="TreeGrafter"/>
</dbReference>
<dbReference type="CDD" id="cd01065">
    <property type="entry name" value="NAD_bind_Shikimate_DH"/>
    <property type="match status" value="1"/>
</dbReference>
<dbReference type="AlphaFoldDB" id="A0A0D0I4U1"/>
<dbReference type="SUPFAM" id="SSF51735">
    <property type="entry name" value="NAD(P)-binding Rossmann-fold domains"/>
    <property type="match status" value="1"/>
</dbReference>
<comment type="caution">
    <text evidence="5">The sequence shown here is derived from an EMBL/GenBank/DDBJ whole genome shotgun (WGS) entry which is preliminary data.</text>
</comment>
<evidence type="ECO:0000313" key="6">
    <source>
        <dbReference type="Proteomes" id="UP000032046"/>
    </source>
</evidence>
<keyword evidence="2 5" id="KW-0560">Oxidoreductase</keyword>
<dbReference type="GO" id="GO:0009073">
    <property type="term" value="P:aromatic amino acid family biosynthetic process"/>
    <property type="evidence" value="ECO:0007669"/>
    <property type="project" value="UniProtKB-KW"/>
</dbReference>
<dbReference type="InterPro" id="IPR046346">
    <property type="entry name" value="Aminoacid_DH-like_N_sf"/>
</dbReference>
<organism evidence="5 6">
    <name type="scientific">Prevotella pectinovora</name>
    <dbReference type="NCBI Taxonomy" id="1602169"/>
    <lineage>
        <taxon>Bacteria</taxon>
        <taxon>Pseudomonadati</taxon>
        <taxon>Bacteroidota</taxon>
        <taxon>Bacteroidia</taxon>
        <taxon>Bacteroidales</taxon>
        <taxon>Prevotellaceae</taxon>
        <taxon>Prevotella</taxon>
    </lineage>
</organism>